<comment type="caution">
    <text evidence="8">The sequence shown here is derived from an EMBL/GenBank/DDBJ whole genome shotgun (WGS) entry which is preliminary data.</text>
</comment>
<feature type="signal peptide" evidence="7">
    <location>
        <begin position="1"/>
        <end position="16"/>
    </location>
</feature>
<evidence type="ECO:0000256" key="2">
    <source>
        <dbReference type="ARBA" id="ARBA00011738"/>
    </source>
</evidence>
<feature type="chain" id="PRO_5043956243" description="Beta-glucosidase" evidence="7">
    <location>
        <begin position="17"/>
        <end position="491"/>
    </location>
</feature>
<evidence type="ECO:0000313" key="9">
    <source>
        <dbReference type="Proteomes" id="UP001159042"/>
    </source>
</evidence>
<dbReference type="GO" id="GO:0008422">
    <property type="term" value="F:beta-glucosidase activity"/>
    <property type="evidence" value="ECO:0007669"/>
    <property type="project" value="TreeGrafter"/>
</dbReference>
<keyword evidence="9" id="KW-1185">Reference proteome</keyword>
<dbReference type="PANTHER" id="PTHR10353">
    <property type="entry name" value="GLYCOSYL HYDROLASE"/>
    <property type="match status" value="1"/>
</dbReference>
<name>A0AAV8W031_9CUCU</name>
<evidence type="ECO:0000256" key="3">
    <source>
        <dbReference type="ARBA" id="ARBA00022801"/>
    </source>
</evidence>
<evidence type="ECO:0000256" key="4">
    <source>
        <dbReference type="ARBA" id="ARBA00023180"/>
    </source>
</evidence>
<comment type="similarity">
    <text evidence="1 6">Belongs to the glycosyl hydrolase 1 family.</text>
</comment>
<dbReference type="FunFam" id="3.20.20.80:FF:000013">
    <property type="entry name" value="lactase-phlorizin hydrolase"/>
    <property type="match status" value="1"/>
</dbReference>
<keyword evidence="4" id="KW-0325">Glycoprotein</keyword>
<protein>
    <recommendedName>
        <fullName evidence="10">Beta-glucosidase</fullName>
    </recommendedName>
</protein>
<gene>
    <name evidence="8" type="ORF">NQ315_006543</name>
</gene>
<evidence type="ECO:0008006" key="10">
    <source>
        <dbReference type="Google" id="ProtNLM"/>
    </source>
</evidence>
<sequence length="491" mass="55763">MKTFVAFLLTFALGSADINPRVFPDNFKFGVANAAPQIEGGWDEDGKGETIWDHLAHRHPEKIADGTGPDIASDSYHKYKEDVAMVKAMGLDHYRLSIAWSRILPTGYPDKVNQPGVQYYKNLFKELKAAGVEPMVTLYHWDLPQPLQKELGGWLNESVADLFAEYARICFGLFNDDVKLWITINEPKQVCQSGYGYGELAPAIASSGVDDYVCSRNILLAHAKAYHIYDDEFRETNKGRIAMVIDTIWYEPGSDSPADIEAAERAMQFNYGLYGHPVHIGNWPQVVIDRVAERSRLAGYPKSRLPEFSKREIDYIKGTYDYIALNHYATNMVNASDAPVKDTGYWNDIGILTWRQPQWTGGEGGWFTVVPWGLRSLLVWLKKTYGDIEILITENGYPDKTGVMEDDDRIAYFEGYLSACLDAIYEDGINLTYYTAWTIIDDWEWLGGYTWFMGMHSVNFTDPGRARAPRKSAGWFTDMVKKRCLVKNCVK</sequence>
<dbReference type="GO" id="GO:0005975">
    <property type="term" value="P:carbohydrate metabolic process"/>
    <property type="evidence" value="ECO:0007669"/>
    <property type="project" value="InterPro"/>
</dbReference>
<evidence type="ECO:0000256" key="1">
    <source>
        <dbReference type="ARBA" id="ARBA00010838"/>
    </source>
</evidence>
<accession>A0AAV8W031</accession>
<dbReference type="PRINTS" id="PR00131">
    <property type="entry name" value="GLHYDRLASE1"/>
</dbReference>
<evidence type="ECO:0000256" key="5">
    <source>
        <dbReference type="ARBA" id="ARBA00023295"/>
    </source>
</evidence>
<keyword evidence="5" id="KW-0326">Glycosidase</keyword>
<keyword evidence="3" id="KW-0378">Hydrolase</keyword>
<dbReference type="EMBL" id="JANEYG010000016">
    <property type="protein sequence ID" value="KAJ8920012.1"/>
    <property type="molecule type" value="Genomic_DNA"/>
</dbReference>
<proteinExistence type="inferred from homology"/>
<dbReference type="PANTHER" id="PTHR10353:SF36">
    <property type="entry name" value="LP05116P"/>
    <property type="match status" value="1"/>
</dbReference>
<evidence type="ECO:0000313" key="8">
    <source>
        <dbReference type="EMBL" id="KAJ8920012.1"/>
    </source>
</evidence>
<dbReference type="InterPro" id="IPR001360">
    <property type="entry name" value="Glyco_hydro_1"/>
</dbReference>
<dbReference type="Pfam" id="PF00232">
    <property type="entry name" value="Glyco_hydro_1"/>
    <property type="match status" value="1"/>
</dbReference>
<dbReference type="SUPFAM" id="SSF51445">
    <property type="entry name" value="(Trans)glycosidases"/>
    <property type="match status" value="1"/>
</dbReference>
<reference evidence="8 9" key="1">
    <citation type="journal article" date="2023" name="Insect Mol. Biol.">
        <title>Genome sequencing provides insights into the evolution of gene families encoding plant cell wall-degrading enzymes in longhorned beetles.</title>
        <authorList>
            <person name="Shin N.R."/>
            <person name="Okamura Y."/>
            <person name="Kirsch R."/>
            <person name="Pauchet Y."/>
        </authorList>
    </citation>
    <scope>NUCLEOTIDE SEQUENCE [LARGE SCALE GENOMIC DNA]</scope>
    <source>
        <strain evidence="8">EAD_L_NR</strain>
    </source>
</reference>
<keyword evidence="7" id="KW-0732">Signal</keyword>
<comment type="subunit">
    <text evidence="2">Homodimer.</text>
</comment>
<dbReference type="InterPro" id="IPR017853">
    <property type="entry name" value="GH"/>
</dbReference>
<evidence type="ECO:0000256" key="7">
    <source>
        <dbReference type="SAM" id="SignalP"/>
    </source>
</evidence>
<dbReference type="Proteomes" id="UP001159042">
    <property type="component" value="Unassembled WGS sequence"/>
</dbReference>
<dbReference type="AlphaFoldDB" id="A0AAV8W031"/>
<dbReference type="Gene3D" id="3.20.20.80">
    <property type="entry name" value="Glycosidases"/>
    <property type="match status" value="1"/>
</dbReference>
<evidence type="ECO:0000256" key="6">
    <source>
        <dbReference type="RuleBase" id="RU003690"/>
    </source>
</evidence>
<organism evidence="8 9">
    <name type="scientific">Exocentrus adspersus</name>
    <dbReference type="NCBI Taxonomy" id="1586481"/>
    <lineage>
        <taxon>Eukaryota</taxon>
        <taxon>Metazoa</taxon>
        <taxon>Ecdysozoa</taxon>
        <taxon>Arthropoda</taxon>
        <taxon>Hexapoda</taxon>
        <taxon>Insecta</taxon>
        <taxon>Pterygota</taxon>
        <taxon>Neoptera</taxon>
        <taxon>Endopterygota</taxon>
        <taxon>Coleoptera</taxon>
        <taxon>Polyphaga</taxon>
        <taxon>Cucujiformia</taxon>
        <taxon>Chrysomeloidea</taxon>
        <taxon>Cerambycidae</taxon>
        <taxon>Lamiinae</taxon>
        <taxon>Acanthocinini</taxon>
        <taxon>Exocentrus</taxon>
    </lineage>
</organism>